<feature type="non-terminal residue" evidence="1">
    <location>
        <position position="171"/>
    </location>
</feature>
<accession>X1B0E9</accession>
<dbReference type="AlphaFoldDB" id="X1B0E9"/>
<protein>
    <submittedName>
        <fullName evidence="1">Uncharacterized protein</fullName>
    </submittedName>
</protein>
<sequence>MGIDPEDGSLQDQFISGILAEDPAKREKNLFVLTVKEGADAFASTSSFVDNPTGRFTPAERAGHDVVSLGNCNFESYSLNFAVGEIPRVDIAGTAENLTFDTTSSGLYNPSLNKAGGRADTGQFMLGTPSTGNMGVLVLRPEDVTLSFSKEEFAFGGTDLGDMHVQSASIE</sequence>
<dbReference type="EMBL" id="BART01006542">
    <property type="protein sequence ID" value="GAG65456.1"/>
    <property type="molecule type" value="Genomic_DNA"/>
</dbReference>
<evidence type="ECO:0000313" key="1">
    <source>
        <dbReference type="EMBL" id="GAG65456.1"/>
    </source>
</evidence>
<reference evidence="1" key="1">
    <citation type="journal article" date="2014" name="Front. Microbiol.">
        <title>High frequency of phylogenetically diverse reductive dehalogenase-homologous genes in deep subseafloor sedimentary metagenomes.</title>
        <authorList>
            <person name="Kawai M."/>
            <person name="Futagami T."/>
            <person name="Toyoda A."/>
            <person name="Takaki Y."/>
            <person name="Nishi S."/>
            <person name="Hori S."/>
            <person name="Arai W."/>
            <person name="Tsubouchi T."/>
            <person name="Morono Y."/>
            <person name="Uchiyama I."/>
            <person name="Ito T."/>
            <person name="Fujiyama A."/>
            <person name="Inagaki F."/>
            <person name="Takami H."/>
        </authorList>
    </citation>
    <scope>NUCLEOTIDE SEQUENCE</scope>
    <source>
        <strain evidence="1">Expedition CK06-06</strain>
    </source>
</reference>
<name>X1B0E9_9ZZZZ</name>
<organism evidence="1">
    <name type="scientific">marine sediment metagenome</name>
    <dbReference type="NCBI Taxonomy" id="412755"/>
    <lineage>
        <taxon>unclassified sequences</taxon>
        <taxon>metagenomes</taxon>
        <taxon>ecological metagenomes</taxon>
    </lineage>
</organism>
<gene>
    <name evidence="1" type="ORF">S01H4_14925</name>
</gene>
<proteinExistence type="predicted"/>
<comment type="caution">
    <text evidence="1">The sequence shown here is derived from an EMBL/GenBank/DDBJ whole genome shotgun (WGS) entry which is preliminary data.</text>
</comment>